<evidence type="ECO:0000256" key="1">
    <source>
        <dbReference type="SAM" id="MobiDB-lite"/>
    </source>
</evidence>
<evidence type="ECO:0000313" key="2">
    <source>
        <dbReference type="EMBL" id="KYD20534.1"/>
    </source>
</evidence>
<reference evidence="2 3" key="1">
    <citation type="submission" date="2016-01" db="EMBL/GenBank/DDBJ databases">
        <title>Draft Genome Sequences of Seven Thermophilic Sporeformers Isolated from Foods.</title>
        <authorList>
            <person name="Berendsen E.M."/>
            <person name="Wells-Bennik M.H."/>
            <person name="Krawcyk A.O."/>
            <person name="De Jong A."/>
            <person name="Holsappel S."/>
            <person name="Eijlander R.T."/>
            <person name="Kuipers O.P."/>
        </authorList>
    </citation>
    <scope>NUCLEOTIDE SEQUENCE [LARGE SCALE GENOMIC DNA]</scope>
    <source>
        <strain evidence="2 3">B4135</strain>
    </source>
</reference>
<organism evidence="2 3">
    <name type="scientific">Caldibacillus debilis</name>
    <dbReference type="NCBI Taxonomy" id="301148"/>
    <lineage>
        <taxon>Bacteria</taxon>
        <taxon>Bacillati</taxon>
        <taxon>Bacillota</taxon>
        <taxon>Bacilli</taxon>
        <taxon>Bacillales</taxon>
        <taxon>Bacillaceae</taxon>
        <taxon>Caldibacillus</taxon>
    </lineage>
</organism>
<dbReference type="AlphaFoldDB" id="A0A150M7F9"/>
<gene>
    <name evidence="2" type="ORF">B4135_1835</name>
</gene>
<dbReference type="EMBL" id="LQYT01000034">
    <property type="protein sequence ID" value="KYD20534.1"/>
    <property type="molecule type" value="Genomic_DNA"/>
</dbReference>
<proteinExistence type="predicted"/>
<protein>
    <submittedName>
        <fullName evidence="2">Uncharacterized protein</fullName>
    </submittedName>
</protein>
<feature type="region of interest" description="Disordered" evidence="1">
    <location>
        <begin position="19"/>
        <end position="68"/>
    </location>
</feature>
<dbReference type="STRING" id="301148.B4135_1835"/>
<accession>A0A150M7F9</accession>
<dbReference type="Proteomes" id="UP000075683">
    <property type="component" value="Unassembled WGS sequence"/>
</dbReference>
<sequence length="68" mass="7157">MQETGTFIIHQNPFKFGGAVQDPGRPLDNLHPACGAGPCPGIPPRPFAGNDFSAPRRKAASDQSPAPF</sequence>
<comment type="caution">
    <text evidence="2">The sequence shown here is derived from an EMBL/GenBank/DDBJ whole genome shotgun (WGS) entry which is preliminary data.</text>
</comment>
<name>A0A150M7F9_9BACI</name>
<evidence type="ECO:0000313" key="3">
    <source>
        <dbReference type="Proteomes" id="UP000075683"/>
    </source>
</evidence>